<dbReference type="EMBL" id="JAPUUL010000017">
    <property type="protein sequence ID" value="KAJ8133393.1"/>
    <property type="molecule type" value="Genomic_DNA"/>
</dbReference>
<comment type="caution">
    <text evidence="1">The sequence shown here is derived from an EMBL/GenBank/DDBJ whole genome shotgun (WGS) entry which is preliminary data.</text>
</comment>
<evidence type="ECO:0000313" key="2">
    <source>
        <dbReference type="Proteomes" id="UP001153332"/>
    </source>
</evidence>
<organism evidence="1 2">
    <name type="scientific">Lasiodiplodia mahajangana</name>
    <dbReference type="NCBI Taxonomy" id="1108764"/>
    <lineage>
        <taxon>Eukaryota</taxon>
        <taxon>Fungi</taxon>
        <taxon>Dikarya</taxon>
        <taxon>Ascomycota</taxon>
        <taxon>Pezizomycotina</taxon>
        <taxon>Dothideomycetes</taxon>
        <taxon>Dothideomycetes incertae sedis</taxon>
        <taxon>Botryosphaeriales</taxon>
        <taxon>Botryosphaeriaceae</taxon>
        <taxon>Lasiodiplodia</taxon>
    </lineage>
</organism>
<protein>
    <submittedName>
        <fullName evidence="1">Uncharacterized protein</fullName>
    </submittedName>
</protein>
<dbReference type="Proteomes" id="UP001153332">
    <property type="component" value="Unassembled WGS sequence"/>
</dbReference>
<reference evidence="1" key="1">
    <citation type="submission" date="2022-12" db="EMBL/GenBank/DDBJ databases">
        <title>Genome Sequence of Lasiodiplodia mahajangana.</title>
        <authorList>
            <person name="Buettner E."/>
        </authorList>
    </citation>
    <scope>NUCLEOTIDE SEQUENCE</scope>
    <source>
        <strain evidence="1">VT137</strain>
    </source>
</reference>
<keyword evidence="2" id="KW-1185">Reference proteome</keyword>
<name>A0ACC2K1H9_9PEZI</name>
<accession>A0ACC2K1H9</accession>
<evidence type="ECO:0000313" key="1">
    <source>
        <dbReference type="EMBL" id="KAJ8133393.1"/>
    </source>
</evidence>
<sequence length="970" mass="110321">MPFRAPSTFDKPDRVNTYGSVESFPDIEGKSFSQVAIEYRAKFSQDDLDEILKVEDPQMVLARLKDEDEHSNVENSRISRVIGGIDRYRIFLSVVGGASPEKSEFGTEIRDTMRAMIYDLCDLAPRVRMWESLFDDMESPEALKGAFLYFYRAVLDFFYEANQWIKSCPTGILRHTPKPPPIRVRSCLENIRKANKIIEDRIPAATLDLQKSWHQKLVEMLGRGDPRLQAALPCRSIPYPDNPLFTGRAEVLNQMREAFLTACEGQLSFALYGMGGVGKSQIALKYLYDHLDKYPAVFWITADSREKLTQAYVEAAKQLKLEPQESQRDPEAVIQLFKTWLSDTDANWILVFDNADDLSVLKPLWPPTKRGTIIVTSRDPSSALMTKWKVQVKSMTDGEGSSLFRSILRTADGDLNEDVEPRQIQQVIELLGHLPLAISQAASFMVERSCTVEDFLEIYVESIKSEHTFEGLNTESPNLFYEHSLATVWRISIGRLTPESTALLSILSCLDPDGVPEAMIRDGTKGSQSLRFLSNASSYTKVTKELLRNGLIWMRKDQSVVQTHSINPKPIRNVSLHRLIQETVFHQQSLSERNETFSRAVEICLNAFPHPTRTNFRLMHRWPECALYLPHLLALQSRYSHSTDITADVRLAELFLYAGWYLYERRAPEVAIPLLNTARNICTQEENHADWFLQSRILSAFGCVLFECSRFEESESFFRQALEIRLRNVSGDDILLAHGYQDTALPVSGQGRFEEALELQRRALDIIEKNNDQFTRRDMTFHVHHNMARTLEASGDFNQALRLHFHQGDEFGNGLRIEASESGAVNLYAIGNCYLALGDHAKGSQYHSRALDIRRRLVGEHGFYYGISLHKIGHILHNVGDHSAAIDAFQAAVEIFKGALDAQRELCRTLYHLSVAERHLDRIEQGEAHLQAAWKLRSEITGEPYSPPDPQMTADSIAIGFDKLVIYIHA</sequence>
<proteinExistence type="predicted"/>
<gene>
    <name evidence="1" type="ORF">O1611_g240</name>
</gene>